<protein>
    <recommendedName>
        <fullName evidence="4">YwdI family protein</fullName>
    </recommendedName>
</protein>
<dbReference type="AlphaFoldDB" id="A0A3R9E6I5"/>
<evidence type="ECO:0008006" key="4">
    <source>
        <dbReference type="Google" id="ProtNLM"/>
    </source>
</evidence>
<reference evidence="3" key="1">
    <citation type="submission" date="2018-12" db="EMBL/GenBank/DDBJ databases">
        <title>Bacillus chawlae sp. nov., Bacillus glennii sp. nov., and Bacillus saganii sp. nov. Isolated from the Vehicle Assembly Building at Kennedy Space Center where the Viking Spacecraft were Assembled.</title>
        <authorList>
            <person name="Seuylemezian A."/>
            <person name="Vaishampayan P."/>
        </authorList>
    </citation>
    <scope>NUCLEOTIDE SEQUENCE [LARGE SCALE GENOMIC DNA]</scope>
    <source>
        <strain evidence="3">DSM 13966</strain>
    </source>
</reference>
<sequence length="106" mass="11975">MNISLQKLLAKMEDEIRRARTAETETAQRERIHSIKTLCELVLDEPTRTTEAKVSYNAADPQATPQFVPAQSGFTQQHMPVAQPTMPQPKKLEMEDNANGDSLFDF</sequence>
<dbReference type="Proteomes" id="UP000279911">
    <property type="component" value="Unassembled WGS sequence"/>
</dbReference>
<evidence type="ECO:0000256" key="1">
    <source>
        <dbReference type="SAM" id="MobiDB-lite"/>
    </source>
</evidence>
<evidence type="ECO:0000313" key="2">
    <source>
        <dbReference type="EMBL" id="RSD27269.1"/>
    </source>
</evidence>
<dbReference type="InterPro" id="IPR035218">
    <property type="entry name" value="DUF5327"/>
</dbReference>
<name>A0A3R9E6I5_9BACI</name>
<dbReference type="Pfam" id="PF17261">
    <property type="entry name" value="DUF5327"/>
    <property type="match status" value="1"/>
</dbReference>
<gene>
    <name evidence="2" type="ORF">EJA10_11680</name>
</gene>
<evidence type="ECO:0000313" key="3">
    <source>
        <dbReference type="Proteomes" id="UP000279911"/>
    </source>
</evidence>
<comment type="caution">
    <text evidence="2">The sequence shown here is derived from an EMBL/GenBank/DDBJ whole genome shotgun (WGS) entry which is preliminary data.</text>
</comment>
<accession>A0A3R9E6I5</accession>
<feature type="region of interest" description="Disordered" evidence="1">
    <location>
        <begin position="80"/>
        <end position="106"/>
    </location>
</feature>
<dbReference type="OrthoDB" id="2361717at2"/>
<proteinExistence type="predicted"/>
<organism evidence="2 3">
    <name type="scientific">Mesobacillus subterraneus</name>
    <dbReference type="NCBI Taxonomy" id="285983"/>
    <lineage>
        <taxon>Bacteria</taxon>
        <taxon>Bacillati</taxon>
        <taxon>Bacillota</taxon>
        <taxon>Bacilli</taxon>
        <taxon>Bacillales</taxon>
        <taxon>Bacillaceae</taxon>
        <taxon>Mesobacillus</taxon>
    </lineage>
</organism>
<dbReference type="EMBL" id="RSFW01000013">
    <property type="protein sequence ID" value="RSD27269.1"/>
    <property type="molecule type" value="Genomic_DNA"/>
</dbReference>